<dbReference type="EMBL" id="JBHSCR010000005">
    <property type="protein sequence ID" value="MFC4347970.1"/>
    <property type="molecule type" value="Genomic_DNA"/>
</dbReference>
<evidence type="ECO:0000256" key="4">
    <source>
        <dbReference type="ARBA" id="ARBA00023163"/>
    </source>
</evidence>
<dbReference type="SUPFAM" id="SSF88946">
    <property type="entry name" value="Sigma2 domain of RNA polymerase sigma factors"/>
    <property type="match status" value="1"/>
</dbReference>
<feature type="domain" description="RNA polymerase sigma-70 region 2" evidence="6">
    <location>
        <begin position="45"/>
        <end position="108"/>
    </location>
</feature>
<feature type="domain" description="RNA polymerase sigma factor 70 region 4 type 2" evidence="7">
    <location>
        <begin position="144"/>
        <end position="195"/>
    </location>
</feature>
<evidence type="ECO:0000259" key="7">
    <source>
        <dbReference type="Pfam" id="PF08281"/>
    </source>
</evidence>
<keyword evidence="4" id="KW-0804">Transcription</keyword>
<feature type="compositionally biased region" description="Polar residues" evidence="5">
    <location>
        <begin position="21"/>
        <end position="31"/>
    </location>
</feature>
<evidence type="ECO:0000256" key="3">
    <source>
        <dbReference type="ARBA" id="ARBA00023082"/>
    </source>
</evidence>
<proteinExistence type="inferred from homology"/>
<dbReference type="InterPro" id="IPR036388">
    <property type="entry name" value="WH-like_DNA-bd_sf"/>
</dbReference>
<dbReference type="InterPro" id="IPR013325">
    <property type="entry name" value="RNA_pol_sigma_r2"/>
</dbReference>
<organism evidence="8 9">
    <name type="scientific">Kordiimonas lipolytica</name>
    <dbReference type="NCBI Taxonomy" id="1662421"/>
    <lineage>
        <taxon>Bacteria</taxon>
        <taxon>Pseudomonadati</taxon>
        <taxon>Pseudomonadota</taxon>
        <taxon>Alphaproteobacteria</taxon>
        <taxon>Kordiimonadales</taxon>
        <taxon>Kordiimonadaceae</taxon>
        <taxon>Kordiimonas</taxon>
    </lineage>
</organism>
<keyword evidence="2" id="KW-0805">Transcription regulation</keyword>
<comment type="caution">
    <text evidence="8">The sequence shown here is derived from an EMBL/GenBank/DDBJ whole genome shotgun (WGS) entry which is preliminary data.</text>
</comment>
<dbReference type="InterPro" id="IPR013249">
    <property type="entry name" value="RNA_pol_sigma70_r4_t2"/>
</dbReference>
<keyword evidence="3" id="KW-0731">Sigma factor</keyword>
<dbReference type="SUPFAM" id="SSF88659">
    <property type="entry name" value="Sigma3 and sigma4 domains of RNA polymerase sigma factors"/>
    <property type="match status" value="1"/>
</dbReference>
<dbReference type="NCBIfam" id="TIGR02937">
    <property type="entry name" value="sigma70-ECF"/>
    <property type="match status" value="1"/>
</dbReference>
<dbReference type="RefSeq" id="WP_197421277.1">
    <property type="nucleotide sequence ID" value="NZ_JBHSCR010000005.1"/>
</dbReference>
<dbReference type="PANTHER" id="PTHR43133:SF63">
    <property type="entry name" value="RNA POLYMERASE SIGMA FACTOR FECI-RELATED"/>
    <property type="match status" value="1"/>
</dbReference>
<accession>A0ABV8UAR4</accession>
<gene>
    <name evidence="8" type="ORF">ACFO5Q_08950</name>
</gene>
<evidence type="ECO:0000256" key="2">
    <source>
        <dbReference type="ARBA" id="ARBA00023015"/>
    </source>
</evidence>
<protein>
    <submittedName>
        <fullName evidence="8">RNA polymerase sigma factor</fullName>
    </submittedName>
</protein>
<dbReference type="InterPro" id="IPR014284">
    <property type="entry name" value="RNA_pol_sigma-70_dom"/>
</dbReference>
<reference evidence="9" key="1">
    <citation type="journal article" date="2019" name="Int. J. Syst. Evol. Microbiol.">
        <title>The Global Catalogue of Microorganisms (GCM) 10K type strain sequencing project: providing services to taxonomists for standard genome sequencing and annotation.</title>
        <authorList>
            <consortium name="The Broad Institute Genomics Platform"/>
            <consortium name="The Broad Institute Genome Sequencing Center for Infectious Disease"/>
            <person name="Wu L."/>
            <person name="Ma J."/>
        </authorList>
    </citation>
    <scope>NUCLEOTIDE SEQUENCE [LARGE SCALE GENOMIC DNA]</scope>
    <source>
        <strain evidence="9">CGMCC 1.15304</strain>
    </source>
</reference>
<evidence type="ECO:0000313" key="8">
    <source>
        <dbReference type="EMBL" id="MFC4347970.1"/>
    </source>
</evidence>
<dbReference type="Pfam" id="PF08281">
    <property type="entry name" value="Sigma70_r4_2"/>
    <property type="match status" value="1"/>
</dbReference>
<comment type="similarity">
    <text evidence="1">Belongs to the sigma-70 factor family. ECF subfamily.</text>
</comment>
<feature type="region of interest" description="Disordered" evidence="5">
    <location>
        <begin position="13"/>
        <end position="32"/>
    </location>
</feature>
<evidence type="ECO:0000256" key="5">
    <source>
        <dbReference type="SAM" id="MobiDB-lite"/>
    </source>
</evidence>
<dbReference type="Pfam" id="PF04542">
    <property type="entry name" value="Sigma70_r2"/>
    <property type="match status" value="1"/>
</dbReference>
<dbReference type="Proteomes" id="UP001595776">
    <property type="component" value="Unassembled WGS sequence"/>
</dbReference>
<evidence type="ECO:0000313" key="9">
    <source>
        <dbReference type="Proteomes" id="UP001595776"/>
    </source>
</evidence>
<sequence>MIISFKKRNLENQDDALPNDASPQAVVQSKEQQQRAKSAEDLIALYNRYHKALKLFVMTTVKCEQVAEEITQESYLKFLKKQNEKVIAHPRAYLFRTASNLSIDFIRRDIRGIFDKKRDFQEDEIESPHASPEDQAILNQTKVSLEASLLKMPRKMRQVFYYRRYEGHSIQDISNRMNMSERMVYKHLRNALRHLAVDLKGGKRCSED</sequence>
<evidence type="ECO:0000259" key="6">
    <source>
        <dbReference type="Pfam" id="PF04542"/>
    </source>
</evidence>
<dbReference type="Gene3D" id="1.10.1740.10">
    <property type="match status" value="1"/>
</dbReference>
<dbReference type="InterPro" id="IPR013324">
    <property type="entry name" value="RNA_pol_sigma_r3/r4-like"/>
</dbReference>
<keyword evidence="9" id="KW-1185">Reference proteome</keyword>
<dbReference type="Gene3D" id="1.10.10.10">
    <property type="entry name" value="Winged helix-like DNA-binding domain superfamily/Winged helix DNA-binding domain"/>
    <property type="match status" value="1"/>
</dbReference>
<dbReference type="InterPro" id="IPR039425">
    <property type="entry name" value="RNA_pol_sigma-70-like"/>
</dbReference>
<dbReference type="InterPro" id="IPR007627">
    <property type="entry name" value="RNA_pol_sigma70_r2"/>
</dbReference>
<dbReference type="PANTHER" id="PTHR43133">
    <property type="entry name" value="RNA POLYMERASE ECF-TYPE SIGMA FACTO"/>
    <property type="match status" value="1"/>
</dbReference>
<evidence type="ECO:0000256" key="1">
    <source>
        <dbReference type="ARBA" id="ARBA00010641"/>
    </source>
</evidence>
<name>A0ABV8UAR4_9PROT</name>